<protein>
    <submittedName>
        <fullName evidence="2">Uncharacterized protein</fullName>
    </submittedName>
</protein>
<reference evidence="2" key="1">
    <citation type="submission" date="2014-05" db="EMBL/GenBank/DDBJ databases">
        <authorList>
            <person name="Chronopoulou M."/>
        </authorList>
    </citation>
    <scope>NUCLEOTIDE SEQUENCE</scope>
    <source>
        <tissue evidence="2">Whole organism</tissue>
    </source>
</reference>
<feature type="transmembrane region" description="Helical" evidence="1">
    <location>
        <begin position="119"/>
        <end position="142"/>
    </location>
</feature>
<evidence type="ECO:0000313" key="2">
    <source>
        <dbReference type="EMBL" id="CDW25445.1"/>
    </source>
</evidence>
<dbReference type="AlphaFoldDB" id="A0A0K2TI21"/>
<keyword evidence="1" id="KW-1133">Transmembrane helix</keyword>
<organism evidence="2">
    <name type="scientific">Lepeophtheirus salmonis</name>
    <name type="common">Salmon louse</name>
    <name type="synonym">Caligus salmonis</name>
    <dbReference type="NCBI Taxonomy" id="72036"/>
    <lineage>
        <taxon>Eukaryota</taxon>
        <taxon>Metazoa</taxon>
        <taxon>Ecdysozoa</taxon>
        <taxon>Arthropoda</taxon>
        <taxon>Crustacea</taxon>
        <taxon>Multicrustacea</taxon>
        <taxon>Hexanauplia</taxon>
        <taxon>Copepoda</taxon>
        <taxon>Siphonostomatoida</taxon>
        <taxon>Caligidae</taxon>
        <taxon>Lepeophtheirus</taxon>
    </lineage>
</organism>
<accession>A0A0K2TI21</accession>
<proteinExistence type="predicted"/>
<name>A0A0K2TI21_LEPSM</name>
<keyword evidence="1" id="KW-0472">Membrane</keyword>
<feature type="transmembrane region" description="Helical" evidence="1">
    <location>
        <begin position="74"/>
        <end position="93"/>
    </location>
</feature>
<keyword evidence="1" id="KW-0812">Transmembrane</keyword>
<evidence type="ECO:0000256" key="1">
    <source>
        <dbReference type="SAM" id="Phobius"/>
    </source>
</evidence>
<sequence>MYTKGNYTGLIAFPFDATRPNIITEAGCLVVEIYRSSSATSPNVTTRSFCLLMTGSTVKVFSSEKITMSPQVSLRWFTIFFAGTLRTFFYCSVNKGCRIRRRDFPPTFFRALDTTDGNFFISIILSYRVLMLTIRSMFFLTIDS</sequence>
<dbReference type="EMBL" id="HACA01008084">
    <property type="protein sequence ID" value="CDW25445.1"/>
    <property type="molecule type" value="Transcribed_RNA"/>
</dbReference>